<dbReference type="InterPro" id="IPR011021">
    <property type="entry name" value="Arrestin-like_N"/>
</dbReference>
<organism evidence="3 4">
    <name type="scientific">Mytilus edulis</name>
    <name type="common">Blue mussel</name>
    <dbReference type="NCBI Taxonomy" id="6550"/>
    <lineage>
        <taxon>Eukaryota</taxon>
        <taxon>Metazoa</taxon>
        <taxon>Spiralia</taxon>
        <taxon>Lophotrochozoa</taxon>
        <taxon>Mollusca</taxon>
        <taxon>Bivalvia</taxon>
        <taxon>Autobranchia</taxon>
        <taxon>Pteriomorphia</taxon>
        <taxon>Mytilida</taxon>
        <taxon>Mytiloidea</taxon>
        <taxon>Mytilidae</taxon>
        <taxon>Mytilinae</taxon>
        <taxon>Mytilus</taxon>
    </lineage>
</organism>
<dbReference type="PANTHER" id="PTHR11188:SF176">
    <property type="entry name" value="ARRESTIN DOMAIN-CONTAINING PROTEIN 1"/>
    <property type="match status" value="1"/>
</dbReference>
<evidence type="ECO:0000259" key="2">
    <source>
        <dbReference type="SMART" id="SM01017"/>
    </source>
</evidence>
<dbReference type="InterPro" id="IPR014752">
    <property type="entry name" value="Arrestin-like_C"/>
</dbReference>
<evidence type="ECO:0000313" key="3">
    <source>
        <dbReference type="EMBL" id="CAG2249394.1"/>
    </source>
</evidence>
<dbReference type="AlphaFoldDB" id="A0A8S3V3G6"/>
<proteinExistence type="inferred from homology"/>
<dbReference type="SUPFAM" id="SSF81296">
    <property type="entry name" value="E set domains"/>
    <property type="match status" value="2"/>
</dbReference>
<accession>A0A8S3V3G6</accession>
<dbReference type="SMART" id="SM01017">
    <property type="entry name" value="Arrestin_C"/>
    <property type="match status" value="1"/>
</dbReference>
<dbReference type="InterPro" id="IPR011022">
    <property type="entry name" value="Arrestin_C-like"/>
</dbReference>
<dbReference type="GO" id="GO:0015031">
    <property type="term" value="P:protein transport"/>
    <property type="evidence" value="ECO:0007669"/>
    <property type="project" value="TreeGrafter"/>
</dbReference>
<dbReference type="OrthoDB" id="2333384at2759"/>
<dbReference type="EMBL" id="CAJPWZ010002969">
    <property type="protein sequence ID" value="CAG2249394.1"/>
    <property type="molecule type" value="Genomic_DNA"/>
</dbReference>
<evidence type="ECO:0000256" key="1">
    <source>
        <dbReference type="ARBA" id="ARBA00005298"/>
    </source>
</evidence>
<sequence>MKIKSLHVEFDHQDRVYLVGVHFKVLLNEWFAETEELAKTVAVETSIPRRCGRKTQRENCPPDTPEIYYRRVIGIPYLDDVLSGMEARFSRLTSTAIQALKLVPAFVQSATFDEIKHFVDFYHTDLPSPSTMPSELRLWQKTCESMLSKPETVAGALKVCCKTDFPNISVILKIIATMGVTSCECERSNSDYCGAHKGKGRTSWDKDDLSHDDINYSAKEYYIDETVKLYGEETGESVKHPQGDFSYPFSVQLGADMPCSYEGKKGYVRYCCEAVITRPWKFDETFREPFTVIRHLDCNEFADALNPIADSVDQKVEGLCCCKCSEEGSMTVKIQINKTAFVPGEPLIYEFSVDNRSQNCDKKIDFILRQNATFAGYSDRMLSSGKPHFHTKKASFKLFNEKQQYLEAIPPTGLAGCNIIEIDYNVILFVDNSFTPAKFKAPVFIGTIPTTGDYQTPAPPTTDDKALSSNDIGLSLQPSAPQGLPPSYAECVFGKVDLKEDDDKHTTSHTNWAPAYTYYDWSKTTNYGGLTPSTVTPAADSYNHI</sequence>
<keyword evidence="4" id="KW-1185">Reference proteome</keyword>
<feature type="domain" description="Arrestin C-terminal-like" evidence="2">
    <location>
        <begin position="326"/>
        <end position="450"/>
    </location>
</feature>
<dbReference type="Gene3D" id="2.60.40.640">
    <property type="match status" value="2"/>
</dbReference>
<dbReference type="Pfam" id="PF02752">
    <property type="entry name" value="Arrestin_C"/>
    <property type="match status" value="1"/>
</dbReference>
<name>A0A8S3V3G6_MYTED</name>
<gene>
    <name evidence="3" type="ORF">MEDL_61149</name>
</gene>
<dbReference type="PANTHER" id="PTHR11188">
    <property type="entry name" value="ARRESTIN DOMAIN CONTAINING PROTEIN"/>
    <property type="match status" value="1"/>
</dbReference>
<dbReference type="Pfam" id="PF00339">
    <property type="entry name" value="Arrestin_N"/>
    <property type="match status" value="1"/>
</dbReference>
<evidence type="ECO:0000313" key="4">
    <source>
        <dbReference type="Proteomes" id="UP000683360"/>
    </source>
</evidence>
<protein>
    <recommendedName>
        <fullName evidence="2">Arrestin C-terminal-like domain-containing protein</fullName>
    </recommendedName>
</protein>
<comment type="caution">
    <text evidence="3">The sequence shown here is derived from an EMBL/GenBank/DDBJ whole genome shotgun (WGS) entry which is preliminary data.</text>
</comment>
<dbReference type="GO" id="GO:0005737">
    <property type="term" value="C:cytoplasm"/>
    <property type="evidence" value="ECO:0007669"/>
    <property type="project" value="TreeGrafter"/>
</dbReference>
<dbReference type="Proteomes" id="UP000683360">
    <property type="component" value="Unassembled WGS sequence"/>
</dbReference>
<comment type="similarity">
    <text evidence="1">Belongs to the arrestin family.</text>
</comment>
<reference evidence="3" key="1">
    <citation type="submission" date="2021-03" db="EMBL/GenBank/DDBJ databases">
        <authorList>
            <person name="Bekaert M."/>
        </authorList>
    </citation>
    <scope>NUCLEOTIDE SEQUENCE</scope>
</reference>
<dbReference type="InterPro" id="IPR050357">
    <property type="entry name" value="Arrestin_domain-protein"/>
</dbReference>
<dbReference type="InterPro" id="IPR014756">
    <property type="entry name" value="Ig_E-set"/>
</dbReference>